<organism evidence="1 2">
    <name type="scientific">Ceratitis capitata</name>
    <name type="common">Mediterranean fruit fly</name>
    <name type="synonym">Tephritis capitata</name>
    <dbReference type="NCBI Taxonomy" id="7213"/>
    <lineage>
        <taxon>Eukaryota</taxon>
        <taxon>Metazoa</taxon>
        <taxon>Ecdysozoa</taxon>
        <taxon>Arthropoda</taxon>
        <taxon>Hexapoda</taxon>
        <taxon>Insecta</taxon>
        <taxon>Pterygota</taxon>
        <taxon>Neoptera</taxon>
        <taxon>Endopterygota</taxon>
        <taxon>Diptera</taxon>
        <taxon>Brachycera</taxon>
        <taxon>Muscomorpha</taxon>
        <taxon>Tephritoidea</taxon>
        <taxon>Tephritidae</taxon>
        <taxon>Ceratitis</taxon>
        <taxon>Ceratitis</taxon>
    </lineage>
</organism>
<reference evidence="1" key="1">
    <citation type="submission" date="2020-11" db="EMBL/GenBank/DDBJ databases">
        <authorList>
            <person name="Whitehead M."/>
        </authorList>
    </citation>
    <scope>NUCLEOTIDE SEQUENCE</scope>
    <source>
        <strain evidence="1">EGII</strain>
    </source>
</reference>
<name>A0A811U1F2_CERCA</name>
<keyword evidence="2" id="KW-1185">Reference proteome</keyword>
<sequence length="96" mass="10885">MEVANSLREYVNGPDDSRRNACAYCCQRDTGRATWLLYQNSADTITLHTHSLQYALGVGALNWVHFLLCKLTELVAYLKSNIHNKSKKLQKIQSSV</sequence>
<accession>A0A811U1F2</accession>
<protein>
    <submittedName>
        <fullName evidence="1">(Mediterranean fruit fly) hypothetical protein</fullName>
    </submittedName>
</protein>
<gene>
    <name evidence="1" type="ORF">CCAP1982_LOCUS990</name>
</gene>
<evidence type="ECO:0000313" key="1">
    <source>
        <dbReference type="EMBL" id="CAD6992106.1"/>
    </source>
</evidence>
<dbReference type="AlphaFoldDB" id="A0A811U1F2"/>
<dbReference type="Proteomes" id="UP000606786">
    <property type="component" value="Unassembled WGS sequence"/>
</dbReference>
<proteinExistence type="predicted"/>
<evidence type="ECO:0000313" key="2">
    <source>
        <dbReference type="Proteomes" id="UP000606786"/>
    </source>
</evidence>
<dbReference type="EMBL" id="CAJHJT010000001">
    <property type="protein sequence ID" value="CAD6992106.1"/>
    <property type="molecule type" value="Genomic_DNA"/>
</dbReference>
<comment type="caution">
    <text evidence="1">The sequence shown here is derived from an EMBL/GenBank/DDBJ whole genome shotgun (WGS) entry which is preliminary data.</text>
</comment>